<organism evidence="5 6">
    <name type="scientific">Kribbella hippodromi</name>
    <dbReference type="NCBI Taxonomy" id="434347"/>
    <lineage>
        <taxon>Bacteria</taxon>
        <taxon>Bacillati</taxon>
        <taxon>Actinomycetota</taxon>
        <taxon>Actinomycetes</taxon>
        <taxon>Propionibacteriales</taxon>
        <taxon>Kribbellaceae</taxon>
        <taxon>Kribbella</taxon>
    </lineage>
</organism>
<feature type="transmembrane region" description="Helical" evidence="3">
    <location>
        <begin position="30"/>
        <end position="48"/>
    </location>
</feature>
<feature type="domain" description="Cell envelope-related transcriptional attenuator" evidence="4">
    <location>
        <begin position="204"/>
        <end position="387"/>
    </location>
</feature>
<dbReference type="InterPro" id="IPR050922">
    <property type="entry name" value="LytR/CpsA/Psr_CW_biosynth"/>
</dbReference>
<comment type="caution">
    <text evidence="5">The sequence shown here is derived from an EMBL/GenBank/DDBJ whole genome shotgun (WGS) entry which is preliminary data.</text>
</comment>
<evidence type="ECO:0000259" key="4">
    <source>
        <dbReference type="Pfam" id="PF03816"/>
    </source>
</evidence>
<dbReference type="InterPro" id="IPR004474">
    <property type="entry name" value="LytR_CpsA_psr"/>
</dbReference>
<evidence type="ECO:0000256" key="1">
    <source>
        <dbReference type="ARBA" id="ARBA00006068"/>
    </source>
</evidence>
<evidence type="ECO:0000313" key="5">
    <source>
        <dbReference type="EMBL" id="GAA1581964.1"/>
    </source>
</evidence>
<gene>
    <name evidence="5" type="ORF">GCM10009804_43190</name>
</gene>
<feature type="transmembrane region" description="Helical" evidence="3">
    <location>
        <begin position="121"/>
        <end position="144"/>
    </location>
</feature>
<evidence type="ECO:0000313" key="6">
    <source>
        <dbReference type="Proteomes" id="UP001501705"/>
    </source>
</evidence>
<dbReference type="PANTHER" id="PTHR33392">
    <property type="entry name" value="POLYISOPRENYL-TEICHOIC ACID--PEPTIDOGLYCAN TEICHOIC ACID TRANSFERASE TAGU"/>
    <property type="match status" value="1"/>
</dbReference>
<feature type="transmembrane region" description="Helical" evidence="3">
    <location>
        <begin position="55"/>
        <end position="73"/>
    </location>
</feature>
<keyword evidence="3" id="KW-1133">Transmembrane helix</keyword>
<protein>
    <recommendedName>
        <fullName evidence="4">Cell envelope-related transcriptional attenuator domain-containing protein</fullName>
    </recommendedName>
</protein>
<reference evidence="6" key="1">
    <citation type="journal article" date="2019" name="Int. J. Syst. Evol. Microbiol.">
        <title>The Global Catalogue of Microorganisms (GCM) 10K type strain sequencing project: providing services to taxonomists for standard genome sequencing and annotation.</title>
        <authorList>
            <consortium name="The Broad Institute Genomics Platform"/>
            <consortium name="The Broad Institute Genome Sequencing Center for Infectious Disease"/>
            <person name="Wu L."/>
            <person name="Ma J."/>
        </authorList>
    </citation>
    <scope>NUCLEOTIDE SEQUENCE [LARGE SCALE GENOMIC DNA]</scope>
    <source>
        <strain evidence="6">JCM 15572</strain>
    </source>
</reference>
<name>A0ABP4PIT6_9ACTN</name>
<dbReference type="Pfam" id="PF03816">
    <property type="entry name" value="LytR_cpsA_psr"/>
    <property type="match status" value="1"/>
</dbReference>
<feature type="region of interest" description="Disordered" evidence="2">
    <location>
        <begin position="462"/>
        <end position="520"/>
    </location>
</feature>
<keyword evidence="3" id="KW-0472">Membrane</keyword>
<proteinExistence type="inferred from homology"/>
<sequence>MWRTLEVVDGDRGAMGRRAHAGQERSMPRLLGLTLVGALLPGAGLIIGGRRRIGAFVLTVFLGLVGLGVYVGLTRRDEVLAAMVVPSRLLQTSILIGLLAMLWIVVIVASHRSLRPATGSAGGRVLGAAFVGLLCFAVAAPSAIGVQTVLAQRTLVQDVFEGQAESKSATRPTVVNVKDPWEDRPRLNLLLLGGDDAPDREGVRTDTVIVASIDTKTGNTALISLPRNLTFMPFPADSPLSKFYPDGFGKEGLSLDGRLEWMLTAMYQNIPDAHPGILGPSDNEGADVVKQSVGEATGLKLDYYLQVNLRSFPEIVDALGGIKVNVNERVAMGGVSSSHIPPKEWIEPGPNQHLDGRHALWFARGRYGADDDQRQIRQRCVIKSIVDAADPQTLVTKYKAIAKAGQHLLRTDIPQELLPALVELALKVKAGTVSNVTLDPEKLRLKYLHPDYKALRETVQTALESTPPPATSTPAATSTPVAPKPSSTRKPTTPATTPTPGPTQDLADACAYHPNGDQPN</sequence>
<keyword evidence="3" id="KW-0812">Transmembrane</keyword>
<feature type="transmembrane region" description="Helical" evidence="3">
    <location>
        <begin position="89"/>
        <end position="109"/>
    </location>
</feature>
<dbReference type="Proteomes" id="UP001501705">
    <property type="component" value="Unassembled WGS sequence"/>
</dbReference>
<dbReference type="NCBIfam" id="TIGR00350">
    <property type="entry name" value="lytR_cpsA_psr"/>
    <property type="match status" value="1"/>
</dbReference>
<feature type="compositionally biased region" description="Low complexity" evidence="2">
    <location>
        <begin position="472"/>
        <end position="498"/>
    </location>
</feature>
<dbReference type="PANTHER" id="PTHR33392:SF6">
    <property type="entry name" value="POLYISOPRENYL-TEICHOIC ACID--PEPTIDOGLYCAN TEICHOIC ACID TRANSFERASE TAGU"/>
    <property type="match status" value="1"/>
</dbReference>
<dbReference type="EMBL" id="BAAAPH010000013">
    <property type="protein sequence ID" value="GAA1581964.1"/>
    <property type="molecule type" value="Genomic_DNA"/>
</dbReference>
<evidence type="ECO:0000256" key="3">
    <source>
        <dbReference type="SAM" id="Phobius"/>
    </source>
</evidence>
<keyword evidence="6" id="KW-1185">Reference proteome</keyword>
<dbReference type="Gene3D" id="3.40.630.190">
    <property type="entry name" value="LCP protein"/>
    <property type="match status" value="1"/>
</dbReference>
<accession>A0ABP4PIT6</accession>
<evidence type="ECO:0000256" key="2">
    <source>
        <dbReference type="SAM" id="MobiDB-lite"/>
    </source>
</evidence>
<comment type="similarity">
    <text evidence="1">Belongs to the LytR/CpsA/Psr (LCP) family.</text>
</comment>